<evidence type="ECO:0000256" key="2">
    <source>
        <dbReference type="RuleBase" id="RU364082"/>
    </source>
</evidence>
<dbReference type="CDD" id="cd05254">
    <property type="entry name" value="dTDP_HR_like_SDR_e"/>
    <property type="match status" value="1"/>
</dbReference>
<keyword evidence="5" id="KW-1185">Reference proteome</keyword>
<dbReference type="InterPro" id="IPR029903">
    <property type="entry name" value="RmlD-like-bd"/>
</dbReference>
<dbReference type="Gene3D" id="3.40.50.720">
    <property type="entry name" value="NAD(P)-binding Rossmann-like Domain"/>
    <property type="match status" value="1"/>
</dbReference>
<reference evidence="4 5" key="1">
    <citation type="submission" date="2022-10" db="EMBL/GenBank/DDBJ databases">
        <title>The complete genomes of actinobacterial strains from the NBC collection.</title>
        <authorList>
            <person name="Joergensen T.S."/>
            <person name="Alvarez Arevalo M."/>
            <person name="Sterndorff E.B."/>
            <person name="Faurdal D."/>
            <person name="Vuksanovic O."/>
            <person name="Mourched A.-S."/>
            <person name="Charusanti P."/>
            <person name="Shaw S."/>
            <person name="Blin K."/>
            <person name="Weber T."/>
        </authorList>
    </citation>
    <scope>NUCLEOTIDE SEQUENCE [LARGE SCALE GENOMIC DNA]</scope>
    <source>
        <strain evidence="4 5">NBC_00319</strain>
    </source>
</reference>
<evidence type="ECO:0000313" key="5">
    <source>
        <dbReference type="Proteomes" id="UP001432128"/>
    </source>
</evidence>
<keyword evidence="2 4" id="KW-0560">Oxidoreductase</keyword>
<dbReference type="InterPro" id="IPR005913">
    <property type="entry name" value="dTDP_dehydrorham_reduct"/>
</dbReference>
<evidence type="ECO:0000259" key="3">
    <source>
        <dbReference type="Pfam" id="PF04321"/>
    </source>
</evidence>
<dbReference type="Proteomes" id="UP001432128">
    <property type="component" value="Chromosome"/>
</dbReference>
<evidence type="ECO:0000256" key="1">
    <source>
        <dbReference type="ARBA" id="ARBA00010944"/>
    </source>
</evidence>
<dbReference type="PANTHER" id="PTHR10491:SF4">
    <property type="entry name" value="METHIONINE ADENOSYLTRANSFERASE 2 SUBUNIT BETA"/>
    <property type="match status" value="1"/>
</dbReference>
<dbReference type="Gene3D" id="3.90.25.10">
    <property type="entry name" value="UDP-galactose 4-epimerase, domain 1"/>
    <property type="match status" value="1"/>
</dbReference>
<dbReference type="KEGG" id="whr:OG579_21575"/>
<comment type="pathway">
    <text evidence="2">Carbohydrate biosynthesis; dTDP-L-rhamnose biosynthesis.</text>
</comment>
<dbReference type="SUPFAM" id="SSF51735">
    <property type="entry name" value="NAD(P)-binding Rossmann-fold domains"/>
    <property type="match status" value="1"/>
</dbReference>
<dbReference type="EMBL" id="CP108021">
    <property type="protein sequence ID" value="WUM20231.1"/>
    <property type="molecule type" value="Genomic_DNA"/>
</dbReference>
<dbReference type="AlphaFoldDB" id="A0AAU4K2D3"/>
<comment type="function">
    <text evidence="2">Catalyzes the reduction of dTDP-6-deoxy-L-lyxo-4-hexulose to yield dTDP-L-rhamnose.</text>
</comment>
<accession>A0AAU4K2D3</accession>
<dbReference type="EC" id="1.1.1.133" evidence="2"/>
<evidence type="ECO:0000313" key="4">
    <source>
        <dbReference type="EMBL" id="WUM20231.1"/>
    </source>
</evidence>
<dbReference type="GO" id="GO:0005829">
    <property type="term" value="C:cytosol"/>
    <property type="evidence" value="ECO:0007669"/>
    <property type="project" value="TreeGrafter"/>
</dbReference>
<gene>
    <name evidence="4" type="primary">rfbD</name>
    <name evidence="4" type="ORF">OG579_21575</name>
</gene>
<keyword evidence="2" id="KW-0521">NADP</keyword>
<name>A0AAU4K2D3_9NOCA</name>
<dbReference type="GO" id="GO:0008831">
    <property type="term" value="F:dTDP-4-dehydrorhamnose reductase activity"/>
    <property type="evidence" value="ECO:0007669"/>
    <property type="project" value="UniProtKB-EC"/>
</dbReference>
<dbReference type="GO" id="GO:0019305">
    <property type="term" value="P:dTDP-rhamnose biosynthetic process"/>
    <property type="evidence" value="ECO:0007669"/>
    <property type="project" value="TreeGrafter"/>
</dbReference>
<protein>
    <recommendedName>
        <fullName evidence="2">dTDP-4-dehydrorhamnose reductase</fullName>
        <ecNumber evidence="2">1.1.1.133</ecNumber>
    </recommendedName>
</protein>
<comment type="similarity">
    <text evidence="1 2">Belongs to the dTDP-4-dehydrorhamnose reductase family.</text>
</comment>
<dbReference type="PANTHER" id="PTHR10491">
    <property type="entry name" value="DTDP-4-DEHYDRORHAMNOSE REDUCTASE"/>
    <property type="match status" value="1"/>
</dbReference>
<organism evidence="4 5">
    <name type="scientific">Williamsia herbipolensis</name>
    <dbReference type="NCBI Taxonomy" id="1603258"/>
    <lineage>
        <taxon>Bacteria</taxon>
        <taxon>Bacillati</taxon>
        <taxon>Actinomycetota</taxon>
        <taxon>Actinomycetes</taxon>
        <taxon>Mycobacteriales</taxon>
        <taxon>Nocardiaceae</taxon>
        <taxon>Williamsia</taxon>
    </lineage>
</organism>
<proteinExistence type="inferred from homology"/>
<sequence length="310" mass="31841">MSDTHDQDTQGQAGTRPGRLIVIGAGGQVGRLLATGPAAVAMGRADIDIADAARVDRALGDLTPDDVVVNCAAHTAVDAAETDVEAARLGNEIGPANLARATARHGARLIHLSTDYVFPDAAGGRRVPWEPGDLDPEAQPASVYGRTKLAGERAVAGIDPRATVVRTAWVYTGARGGSDFVATMRRLEAERDTVSVVDDQVGSPTYAVDLAAGLLALADRPDLTGATLHATNAGSCSWFDLARAVFDGVGADPQRVTPTTTAAFPRPAPRPSYSVLSGRSWAAAGLPPLRGWRAGLTAALAADGVAGPSV</sequence>
<dbReference type="NCBIfam" id="TIGR01214">
    <property type="entry name" value="rmlD"/>
    <property type="match status" value="1"/>
</dbReference>
<dbReference type="RefSeq" id="WP_328857612.1">
    <property type="nucleotide sequence ID" value="NZ_CP108021.1"/>
</dbReference>
<dbReference type="InterPro" id="IPR036291">
    <property type="entry name" value="NAD(P)-bd_dom_sf"/>
</dbReference>
<dbReference type="Pfam" id="PF04321">
    <property type="entry name" value="RmlD_sub_bind"/>
    <property type="match status" value="1"/>
</dbReference>
<feature type="domain" description="RmlD-like substrate binding" evidence="3">
    <location>
        <begin position="19"/>
        <end position="301"/>
    </location>
</feature>